<comment type="pathway">
    <text evidence="7">Carotenoid biosynthesis; staphyloxanthin biosynthesis; staphyloxanthin from farnesyl diphosphate: step 4/5.</text>
</comment>
<evidence type="ECO:0000256" key="4">
    <source>
        <dbReference type="ARBA" id="ARBA00022679"/>
    </source>
</evidence>
<evidence type="ECO:0000256" key="7">
    <source>
        <dbReference type="ARBA" id="ARBA00037904"/>
    </source>
</evidence>
<dbReference type="InterPro" id="IPR001173">
    <property type="entry name" value="Glyco_trans_2-like"/>
</dbReference>
<dbReference type="SUPFAM" id="SSF53448">
    <property type="entry name" value="Nucleotide-diphospho-sugar transferases"/>
    <property type="match status" value="1"/>
</dbReference>
<sequence>MKASVSVVIPAHNEETVIGAGLDALLAGAAPGEFDVVVVANACADRTAAVAARPGVRVLETPVPGKVHALHLGDAACRVFPRVYLDADVRIDAASVRALAEAAARPGVLACAPVPEWDLGGAGPVVRRVHRVHDRLVAPSRALAGVGVYVLDERGHERAFPLPDVISDDGWVDGCFTGAERVVVAEARSLVRPPRTVRAHLRRRMRVRRGNRELAALGRPGRSLRLSALGALLAGRQISPLDAACYLVVLAADRLLARLRGGATGWGTDAGSRHRDPAGGPTAAS</sequence>
<comment type="caution">
    <text evidence="12">The sequence shown here is derived from an EMBL/GenBank/DDBJ whole genome shotgun (WGS) entry which is preliminary data.</text>
</comment>
<dbReference type="Pfam" id="PF00535">
    <property type="entry name" value="Glycos_transf_2"/>
    <property type="match status" value="1"/>
</dbReference>
<comment type="subcellular location">
    <subcellularLocation>
        <location evidence="1">Cell membrane</location>
    </subcellularLocation>
</comment>
<proteinExistence type="inferred from homology"/>
<dbReference type="EMBL" id="BAAAMU010000001">
    <property type="protein sequence ID" value="GAA1610378.1"/>
    <property type="molecule type" value="Genomic_DNA"/>
</dbReference>
<evidence type="ECO:0000256" key="5">
    <source>
        <dbReference type="ARBA" id="ARBA00023136"/>
    </source>
</evidence>
<organism evidence="12 13">
    <name type="scientific">Nonomuraea maheshkhaliensis</name>
    <dbReference type="NCBI Taxonomy" id="419590"/>
    <lineage>
        <taxon>Bacteria</taxon>
        <taxon>Bacillati</taxon>
        <taxon>Actinomycetota</taxon>
        <taxon>Actinomycetes</taxon>
        <taxon>Streptosporangiales</taxon>
        <taxon>Streptosporangiaceae</taxon>
        <taxon>Nonomuraea</taxon>
    </lineage>
</organism>
<dbReference type="PANTHER" id="PTHR43646:SF2">
    <property type="entry name" value="GLYCOSYLTRANSFERASE 2-LIKE DOMAIN-CONTAINING PROTEIN"/>
    <property type="match status" value="1"/>
</dbReference>
<gene>
    <name evidence="12" type="ORF">GCM10009733_003220</name>
</gene>
<comment type="function">
    <text evidence="6">Catalyzes the glycosylation of 4,4'-diaponeurosporenoate, i.e. the esterification of glucose at the C1'' position with the carboxyl group of 4,4'-diaponeurosporenic acid, to form glycosyl-4,4'-diaponeurosporenoate. This is a step in the biosynthesis of staphyloxanthin, an orange pigment present in most staphylococci strains.</text>
</comment>
<feature type="region of interest" description="Disordered" evidence="10">
    <location>
        <begin position="266"/>
        <end position="285"/>
    </location>
</feature>
<evidence type="ECO:0000259" key="11">
    <source>
        <dbReference type="Pfam" id="PF00535"/>
    </source>
</evidence>
<dbReference type="InterPro" id="IPR029044">
    <property type="entry name" value="Nucleotide-diphossugar_trans"/>
</dbReference>
<dbReference type="Proteomes" id="UP001500064">
    <property type="component" value="Unassembled WGS sequence"/>
</dbReference>
<feature type="domain" description="Glycosyltransferase 2-like" evidence="11">
    <location>
        <begin position="6"/>
        <end position="114"/>
    </location>
</feature>
<dbReference type="RefSeq" id="WP_346101033.1">
    <property type="nucleotide sequence ID" value="NZ_BAAAMU010000001.1"/>
</dbReference>
<evidence type="ECO:0000256" key="3">
    <source>
        <dbReference type="ARBA" id="ARBA00022676"/>
    </source>
</evidence>
<dbReference type="PANTHER" id="PTHR43646">
    <property type="entry name" value="GLYCOSYLTRANSFERASE"/>
    <property type="match status" value="1"/>
</dbReference>
<accession>A0ABN2ELD4</accession>
<keyword evidence="13" id="KW-1185">Reference proteome</keyword>
<reference evidence="12 13" key="1">
    <citation type="journal article" date="2019" name="Int. J. Syst. Evol. Microbiol.">
        <title>The Global Catalogue of Microorganisms (GCM) 10K type strain sequencing project: providing services to taxonomists for standard genome sequencing and annotation.</title>
        <authorList>
            <consortium name="The Broad Institute Genomics Platform"/>
            <consortium name="The Broad Institute Genome Sequencing Center for Infectious Disease"/>
            <person name="Wu L."/>
            <person name="Ma J."/>
        </authorList>
    </citation>
    <scope>NUCLEOTIDE SEQUENCE [LARGE SCALE GENOMIC DNA]</scope>
    <source>
        <strain evidence="12 13">JCM 13929</strain>
    </source>
</reference>
<protein>
    <recommendedName>
        <fullName evidence="9">4,4'-diaponeurosporenoate glycosyltransferase</fullName>
    </recommendedName>
</protein>
<evidence type="ECO:0000256" key="1">
    <source>
        <dbReference type="ARBA" id="ARBA00004236"/>
    </source>
</evidence>
<comment type="similarity">
    <text evidence="8">Belongs to the glycosyltransferase 2 family. CrtQ subfamily.</text>
</comment>
<evidence type="ECO:0000256" key="6">
    <source>
        <dbReference type="ARBA" id="ARBA00037281"/>
    </source>
</evidence>
<keyword evidence="4" id="KW-0808">Transferase</keyword>
<keyword evidence="3" id="KW-0328">Glycosyltransferase</keyword>
<keyword evidence="5" id="KW-0472">Membrane</keyword>
<name>A0ABN2ELD4_9ACTN</name>
<evidence type="ECO:0000313" key="12">
    <source>
        <dbReference type="EMBL" id="GAA1610378.1"/>
    </source>
</evidence>
<evidence type="ECO:0000256" key="8">
    <source>
        <dbReference type="ARBA" id="ARBA00038120"/>
    </source>
</evidence>
<keyword evidence="2" id="KW-1003">Cell membrane</keyword>
<evidence type="ECO:0000256" key="9">
    <source>
        <dbReference type="ARBA" id="ARBA00040345"/>
    </source>
</evidence>
<evidence type="ECO:0000313" key="13">
    <source>
        <dbReference type="Proteomes" id="UP001500064"/>
    </source>
</evidence>
<dbReference type="Gene3D" id="3.90.550.10">
    <property type="entry name" value="Spore Coat Polysaccharide Biosynthesis Protein SpsA, Chain A"/>
    <property type="match status" value="1"/>
</dbReference>
<evidence type="ECO:0000256" key="10">
    <source>
        <dbReference type="SAM" id="MobiDB-lite"/>
    </source>
</evidence>
<evidence type="ECO:0000256" key="2">
    <source>
        <dbReference type="ARBA" id="ARBA00022475"/>
    </source>
</evidence>